<organism evidence="9 10">
    <name type="scientific">Orchesella cincta</name>
    <name type="common">Springtail</name>
    <name type="synonym">Podura cincta</name>
    <dbReference type="NCBI Taxonomy" id="48709"/>
    <lineage>
        <taxon>Eukaryota</taxon>
        <taxon>Metazoa</taxon>
        <taxon>Ecdysozoa</taxon>
        <taxon>Arthropoda</taxon>
        <taxon>Hexapoda</taxon>
        <taxon>Collembola</taxon>
        <taxon>Entomobryomorpha</taxon>
        <taxon>Entomobryoidea</taxon>
        <taxon>Orchesellidae</taxon>
        <taxon>Orchesellinae</taxon>
        <taxon>Orchesella</taxon>
    </lineage>
</organism>
<gene>
    <name evidence="9" type="ORF">Ocin01_03548</name>
</gene>
<keyword evidence="4 7" id="KW-0349">Heme</keyword>
<dbReference type="PROSITE" id="PS50292">
    <property type="entry name" value="PEROXIDASE_3"/>
    <property type="match status" value="1"/>
</dbReference>
<accession>A0A1D2ND07</accession>
<dbReference type="OMA" id="RYFFTHN"/>
<dbReference type="Gene3D" id="1.10.640.10">
    <property type="entry name" value="Haem peroxidase domain superfamily, animal type"/>
    <property type="match status" value="1"/>
</dbReference>
<keyword evidence="3 9" id="KW-0575">Peroxidase</keyword>
<dbReference type="PRINTS" id="PR00457">
    <property type="entry name" value="ANPEROXIDASE"/>
</dbReference>
<evidence type="ECO:0000256" key="1">
    <source>
        <dbReference type="ARBA" id="ARBA00004613"/>
    </source>
</evidence>
<keyword evidence="2" id="KW-0964">Secreted</keyword>
<keyword evidence="7" id="KW-0479">Metal-binding</keyword>
<dbReference type="PANTHER" id="PTHR11475">
    <property type="entry name" value="OXIDASE/PEROXIDASE"/>
    <property type="match status" value="1"/>
</dbReference>
<dbReference type="Pfam" id="PF03098">
    <property type="entry name" value="An_peroxidase"/>
    <property type="match status" value="1"/>
</dbReference>
<dbReference type="OrthoDB" id="823504at2759"/>
<comment type="subcellular location">
    <subcellularLocation>
        <location evidence="1">Secreted</location>
    </subcellularLocation>
</comment>
<reference evidence="9 10" key="1">
    <citation type="journal article" date="2016" name="Genome Biol. Evol.">
        <title>Gene Family Evolution Reflects Adaptation to Soil Environmental Stressors in the Genome of the Collembolan Orchesella cincta.</title>
        <authorList>
            <person name="Faddeeva-Vakhrusheva A."/>
            <person name="Derks M.F."/>
            <person name="Anvar S.Y."/>
            <person name="Agamennone V."/>
            <person name="Suring W."/>
            <person name="Smit S."/>
            <person name="van Straalen N.M."/>
            <person name="Roelofs D."/>
        </authorList>
    </citation>
    <scope>NUCLEOTIDE SEQUENCE [LARGE SCALE GENOMIC DNA]</scope>
    <source>
        <tissue evidence="9">Mixed pool</tissue>
    </source>
</reference>
<keyword evidence="6" id="KW-0325">Glycoprotein</keyword>
<dbReference type="CDD" id="cd09823">
    <property type="entry name" value="peroxinectin_like"/>
    <property type="match status" value="1"/>
</dbReference>
<name>A0A1D2ND07_ORCCI</name>
<dbReference type="SUPFAM" id="SSF48113">
    <property type="entry name" value="Heme-dependent peroxidases"/>
    <property type="match status" value="1"/>
</dbReference>
<evidence type="ECO:0000313" key="10">
    <source>
        <dbReference type="Proteomes" id="UP000094527"/>
    </source>
</evidence>
<dbReference type="GO" id="GO:0005576">
    <property type="term" value="C:extracellular region"/>
    <property type="evidence" value="ECO:0007669"/>
    <property type="project" value="UniProtKB-SubCell"/>
</dbReference>
<dbReference type="GO" id="GO:0004601">
    <property type="term" value="F:peroxidase activity"/>
    <property type="evidence" value="ECO:0007669"/>
    <property type="project" value="UniProtKB-KW"/>
</dbReference>
<dbReference type="GO" id="GO:0020037">
    <property type="term" value="F:heme binding"/>
    <property type="evidence" value="ECO:0007669"/>
    <property type="project" value="InterPro"/>
</dbReference>
<evidence type="ECO:0000256" key="4">
    <source>
        <dbReference type="ARBA" id="ARBA00022617"/>
    </source>
</evidence>
<keyword evidence="7" id="KW-0408">Iron</keyword>
<dbReference type="InterPro" id="IPR037120">
    <property type="entry name" value="Haem_peroxidase_sf_animal"/>
</dbReference>
<dbReference type="EMBL" id="LJIJ01000086">
    <property type="protein sequence ID" value="ODN03143.1"/>
    <property type="molecule type" value="Genomic_DNA"/>
</dbReference>
<dbReference type="InterPro" id="IPR010255">
    <property type="entry name" value="Haem_peroxidase_sf"/>
</dbReference>
<sequence length="666" mass="73520">MRSFIFFTVLLGTLLCFTSSASVDQETVDAAWEEATRCYQEKLLNSTIHGASSRAKRHTKMTPDSEIMSENSNIYGIYEDIMMKRHNLTKRQAATTQTPAACQIPGFNCNGANIARYRNVDGTCNNLNNALWGARNRAFNRVAQVAYEDGANVPRGNFQSYLANPRVISTTVHFDSTPTNPQVTNMVPQFGQFLDHDITMTPEANSQCCSNPRSNVDCWSIPIPTNDVFYSRLRSGPQRCMDFTRSTTCNQGGIRQQVNTNTAYIDCSQIYGSDPTRTRALRSFRGGQLVTNPSFNGFLPSGSQVGLQVQGLFAAGDDRINEMPGLAVMHNVFLMEHNRIAREFAAITGSTNDELIFQETKRVVCAMMQNIVYSEYLPIVLGPQTMAEYNLNLPSQGYSSYSANVDATIINSFATAAYRFGHSMIAGIVRLMTANNGQAGSYSVGDHYFQSGQVTQSNGQGYDMILRSLFTQNAPAMDRFVTTGVTNFLFKQPNADFGSDLVARNIQRGRDHGLPSYNTFRQLCGLSSLSTSWQARPAEINADGWSAVNQAYGNNGNNPTQIDFFTGGLIESPVQGGLSGPTFNCIKAVQFQRLKDGDRYFFTHNTGPYAFTQTQINVIRGQRLSDIVCRNSQQPDAPLNAFLVPSSNNPIVSCSSRPAMNLRAFT</sequence>
<comment type="caution">
    <text evidence="9">The sequence shown here is derived from an EMBL/GenBank/DDBJ whole genome shotgun (WGS) entry which is preliminary data.</text>
</comment>
<dbReference type="Proteomes" id="UP000094527">
    <property type="component" value="Unassembled WGS sequence"/>
</dbReference>
<keyword evidence="10" id="KW-1185">Reference proteome</keyword>
<dbReference type="AlphaFoldDB" id="A0A1D2ND07"/>
<feature type="binding site" description="axial binding residue" evidence="7">
    <location>
        <position position="422"/>
    </location>
    <ligand>
        <name>heme b</name>
        <dbReference type="ChEBI" id="CHEBI:60344"/>
    </ligand>
    <ligandPart>
        <name>Fe</name>
        <dbReference type="ChEBI" id="CHEBI:18248"/>
    </ligandPart>
</feature>
<evidence type="ECO:0000256" key="2">
    <source>
        <dbReference type="ARBA" id="ARBA00022525"/>
    </source>
</evidence>
<keyword evidence="5 8" id="KW-0732">Signal</keyword>
<proteinExistence type="predicted"/>
<feature type="chain" id="PRO_5008905380" evidence="8">
    <location>
        <begin position="21"/>
        <end position="666"/>
    </location>
</feature>
<protein>
    <submittedName>
        <fullName evidence="9">Chorion peroxidase</fullName>
    </submittedName>
</protein>
<evidence type="ECO:0000313" key="9">
    <source>
        <dbReference type="EMBL" id="ODN03143.1"/>
    </source>
</evidence>
<evidence type="ECO:0000256" key="6">
    <source>
        <dbReference type="ARBA" id="ARBA00023180"/>
    </source>
</evidence>
<keyword evidence="3 9" id="KW-0560">Oxidoreductase</keyword>
<dbReference type="GO" id="GO:0046872">
    <property type="term" value="F:metal ion binding"/>
    <property type="evidence" value="ECO:0007669"/>
    <property type="project" value="UniProtKB-KW"/>
</dbReference>
<dbReference type="PANTHER" id="PTHR11475:SF4">
    <property type="entry name" value="CHORION PEROXIDASE"/>
    <property type="match status" value="1"/>
</dbReference>
<feature type="signal peptide" evidence="8">
    <location>
        <begin position="1"/>
        <end position="20"/>
    </location>
</feature>
<dbReference type="GO" id="GO:0006979">
    <property type="term" value="P:response to oxidative stress"/>
    <property type="evidence" value="ECO:0007669"/>
    <property type="project" value="InterPro"/>
</dbReference>
<dbReference type="STRING" id="48709.A0A1D2ND07"/>
<evidence type="ECO:0000256" key="3">
    <source>
        <dbReference type="ARBA" id="ARBA00022559"/>
    </source>
</evidence>
<dbReference type="FunFam" id="1.10.640.10:FF:000003">
    <property type="entry name" value="chorion peroxidase"/>
    <property type="match status" value="1"/>
</dbReference>
<dbReference type="InterPro" id="IPR019791">
    <property type="entry name" value="Haem_peroxidase_animal"/>
</dbReference>
<evidence type="ECO:0000256" key="7">
    <source>
        <dbReference type="PIRSR" id="PIRSR619791-2"/>
    </source>
</evidence>
<evidence type="ECO:0000256" key="8">
    <source>
        <dbReference type="SAM" id="SignalP"/>
    </source>
</evidence>
<evidence type="ECO:0000256" key="5">
    <source>
        <dbReference type="ARBA" id="ARBA00022729"/>
    </source>
</evidence>